<dbReference type="Proteomes" id="UP000325218">
    <property type="component" value="Unassembled WGS sequence"/>
</dbReference>
<evidence type="ECO:0000259" key="15">
    <source>
        <dbReference type="PROSITE" id="PS50109"/>
    </source>
</evidence>
<comment type="function">
    <text evidence="13">Involved in the transmission of sensory signals from the chemoreceptors to the flagellar motors. CheA is autophosphorylated; it can transfer its phosphate group to either CheB or CheY.</text>
</comment>
<dbReference type="InterPro" id="IPR037052">
    <property type="entry name" value="CheA-like_P2_sf"/>
</dbReference>
<dbReference type="PRINTS" id="PR00344">
    <property type="entry name" value="BCTRLSENSOR"/>
</dbReference>
<dbReference type="CDD" id="cd16916">
    <property type="entry name" value="HATPase_CheA-like"/>
    <property type="match status" value="1"/>
</dbReference>
<evidence type="ECO:0000256" key="6">
    <source>
        <dbReference type="ARBA" id="ARBA00022500"/>
    </source>
</evidence>
<evidence type="ECO:0000256" key="12">
    <source>
        <dbReference type="ARBA" id="ARBA00023012"/>
    </source>
</evidence>
<keyword evidence="7 14" id="KW-0597">Phosphoprotein</keyword>
<evidence type="ECO:0000256" key="5">
    <source>
        <dbReference type="ARBA" id="ARBA00022490"/>
    </source>
</evidence>
<feature type="domain" description="CheW-like" evidence="16">
    <location>
        <begin position="575"/>
        <end position="709"/>
    </location>
</feature>
<evidence type="ECO:0000256" key="8">
    <source>
        <dbReference type="ARBA" id="ARBA00022679"/>
    </source>
</evidence>
<dbReference type="GO" id="GO:0000155">
    <property type="term" value="F:phosphorelay sensor kinase activity"/>
    <property type="evidence" value="ECO:0007669"/>
    <property type="project" value="InterPro"/>
</dbReference>
<feature type="domain" description="Histidine kinase" evidence="15">
    <location>
        <begin position="368"/>
        <end position="573"/>
    </location>
</feature>
<keyword evidence="6" id="KW-0145">Chemotaxis</keyword>
<dbReference type="Pfam" id="PF07194">
    <property type="entry name" value="P2"/>
    <property type="match status" value="1"/>
</dbReference>
<dbReference type="SUPFAM" id="SSF47384">
    <property type="entry name" value="Homodimeric domain of signal transducing histidine kinase"/>
    <property type="match status" value="1"/>
</dbReference>
<dbReference type="GO" id="GO:0005737">
    <property type="term" value="C:cytoplasm"/>
    <property type="evidence" value="ECO:0007669"/>
    <property type="project" value="UniProtKB-SubCell"/>
</dbReference>
<keyword evidence="11" id="KW-0067">ATP-binding</keyword>
<comment type="caution">
    <text evidence="18">The sequence shown here is derived from an EMBL/GenBank/DDBJ whole genome shotgun (WGS) entry which is preliminary data.</text>
</comment>
<keyword evidence="12" id="KW-0902">Two-component regulatory system</keyword>
<evidence type="ECO:0000256" key="13">
    <source>
        <dbReference type="ARBA" id="ARBA00035100"/>
    </source>
</evidence>
<dbReference type="CDD" id="cd00731">
    <property type="entry name" value="CheA_reg"/>
    <property type="match status" value="1"/>
</dbReference>
<dbReference type="Pfam" id="PF02518">
    <property type="entry name" value="HATPase_c"/>
    <property type="match status" value="1"/>
</dbReference>
<dbReference type="Gene3D" id="1.20.120.160">
    <property type="entry name" value="HPT domain"/>
    <property type="match status" value="1"/>
</dbReference>
<keyword evidence="8" id="KW-0808">Transferase</keyword>
<dbReference type="FunFam" id="2.30.30.40:FF:000048">
    <property type="entry name" value="Chemotaxis protein CheA, putative"/>
    <property type="match status" value="1"/>
</dbReference>
<dbReference type="InterPro" id="IPR004358">
    <property type="entry name" value="Sig_transdc_His_kin-like_C"/>
</dbReference>
<evidence type="ECO:0000256" key="2">
    <source>
        <dbReference type="ARBA" id="ARBA00004496"/>
    </source>
</evidence>
<evidence type="ECO:0000256" key="9">
    <source>
        <dbReference type="ARBA" id="ARBA00022741"/>
    </source>
</evidence>
<dbReference type="Pfam" id="PF02895">
    <property type="entry name" value="H-kinase_dim"/>
    <property type="match status" value="1"/>
</dbReference>
<dbReference type="Gene3D" id="1.10.287.560">
    <property type="entry name" value="Histidine kinase CheA-like, homodimeric domain"/>
    <property type="match status" value="1"/>
</dbReference>
<reference evidence="18 19" key="1">
    <citation type="submission" date="2019-08" db="EMBL/GenBank/DDBJ databases">
        <title>Genome sequencing of Paenibacillus faecis DSM 23593(T).</title>
        <authorList>
            <person name="Kook J.-K."/>
            <person name="Park S.-N."/>
            <person name="Lim Y.K."/>
        </authorList>
    </citation>
    <scope>NUCLEOTIDE SEQUENCE [LARGE SCALE GENOMIC DNA]</scope>
    <source>
        <strain evidence="18 19">DSM 23593</strain>
    </source>
</reference>
<gene>
    <name evidence="18" type="ORF">FRY98_17815</name>
</gene>
<dbReference type="SMART" id="SM00073">
    <property type="entry name" value="HPT"/>
    <property type="match status" value="1"/>
</dbReference>
<dbReference type="Gene3D" id="2.30.30.40">
    <property type="entry name" value="SH3 Domains"/>
    <property type="match status" value="1"/>
</dbReference>
<keyword evidence="19" id="KW-1185">Reference proteome</keyword>
<dbReference type="RefSeq" id="WP_148454373.1">
    <property type="nucleotide sequence ID" value="NZ_VSDO01000003.1"/>
</dbReference>
<evidence type="ECO:0000256" key="1">
    <source>
        <dbReference type="ARBA" id="ARBA00000085"/>
    </source>
</evidence>
<accession>A0A5D0CRD3</accession>
<dbReference type="SMART" id="SM00387">
    <property type="entry name" value="HATPase_c"/>
    <property type="match status" value="1"/>
</dbReference>
<evidence type="ECO:0000256" key="11">
    <source>
        <dbReference type="ARBA" id="ARBA00022840"/>
    </source>
</evidence>
<evidence type="ECO:0000256" key="3">
    <source>
        <dbReference type="ARBA" id="ARBA00012438"/>
    </source>
</evidence>
<keyword evidence="5" id="KW-0963">Cytoplasm</keyword>
<comment type="catalytic activity">
    <reaction evidence="1">
        <text>ATP + protein L-histidine = ADP + protein N-phospho-L-histidine.</text>
        <dbReference type="EC" id="2.7.13.3"/>
    </reaction>
</comment>
<evidence type="ECO:0000259" key="17">
    <source>
        <dbReference type="PROSITE" id="PS50894"/>
    </source>
</evidence>
<dbReference type="InterPro" id="IPR036061">
    <property type="entry name" value="CheW-like_dom_sf"/>
</dbReference>
<dbReference type="SMART" id="SM00260">
    <property type="entry name" value="CheW"/>
    <property type="match status" value="1"/>
</dbReference>
<evidence type="ECO:0000256" key="7">
    <source>
        <dbReference type="ARBA" id="ARBA00022553"/>
    </source>
</evidence>
<dbReference type="InterPro" id="IPR004105">
    <property type="entry name" value="CheA-like_dim"/>
</dbReference>
<dbReference type="InterPro" id="IPR005467">
    <property type="entry name" value="His_kinase_dom"/>
</dbReference>
<dbReference type="SUPFAM" id="SSF55874">
    <property type="entry name" value="ATPase domain of HSP90 chaperone/DNA topoisomerase II/histidine kinase"/>
    <property type="match status" value="1"/>
</dbReference>
<dbReference type="SMART" id="SM01231">
    <property type="entry name" value="H-kinase_dim"/>
    <property type="match status" value="1"/>
</dbReference>
<dbReference type="InterPro" id="IPR036641">
    <property type="entry name" value="HPT_dom_sf"/>
</dbReference>
<keyword evidence="9" id="KW-0547">Nucleotide-binding</keyword>
<dbReference type="CDD" id="cd00088">
    <property type="entry name" value="HPT"/>
    <property type="match status" value="1"/>
</dbReference>
<dbReference type="SUPFAM" id="SSF55052">
    <property type="entry name" value="CheY-binding domain of CheA"/>
    <property type="match status" value="1"/>
</dbReference>
<dbReference type="InterPro" id="IPR002545">
    <property type="entry name" value="CheW-lke_dom"/>
</dbReference>
<dbReference type="InterPro" id="IPR036890">
    <property type="entry name" value="HATPase_C_sf"/>
</dbReference>
<protein>
    <recommendedName>
        <fullName evidence="4">Chemotaxis protein CheA</fullName>
        <ecNumber evidence="3">2.7.13.3</ecNumber>
    </recommendedName>
</protein>
<dbReference type="EC" id="2.7.13.3" evidence="3"/>
<dbReference type="InterPro" id="IPR035891">
    <property type="entry name" value="CheY-binding_CheA"/>
</dbReference>
<dbReference type="InterPro" id="IPR010808">
    <property type="entry name" value="CheA_P2-bd"/>
</dbReference>
<dbReference type="OrthoDB" id="9803176at2"/>
<dbReference type="PROSITE" id="PS50894">
    <property type="entry name" value="HPT"/>
    <property type="match status" value="1"/>
</dbReference>
<dbReference type="InterPro" id="IPR051315">
    <property type="entry name" value="Bact_Chemotaxis_CheA"/>
</dbReference>
<feature type="modified residue" description="Phosphohistidine" evidence="14">
    <location>
        <position position="45"/>
    </location>
</feature>
<dbReference type="FunFam" id="3.30.565.10:FF:000016">
    <property type="entry name" value="Chemotaxis protein CheA, putative"/>
    <property type="match status" value="1"/>
</dbReference>
<dbReference type="InterPro" id="IPR037006">
    <property type="entry name" value="CheA-like_homodim_sf"/>
</dbReference>
<dbReference type="SUPFAM" id="SSF47226">
    <property type="entry name" value="Histidine-containing phosphotransfer domain, HPT domain"/>
    <property type="match status" value="1"/>
</dbReference>
<name>A0A5D0CRD3_9BACL</name>
<dbReference type="Gene3D" id="3.30.70.1110">
    <property type="entry name" value="Histidine kinase CheA-like, P2 response regulator-binding domain"/>
    <property type="match status" value="1"/>
</dbReference>
<dbReference type="InterPro" id="IPR003594">
    <property type="entry name" value="HATPase_dom"/>
</dbReference>
<dbReference type="InterPro" id="IPR036097">
    <property type="entry name" value="HisK_dim/P_sf"/>
</dbReference>
<dbReference type="AlphaFoldDB" id="A0A5D0CRD3"/>
<evidence type="ECO:0000256" key="14">
    <source>
        <dbReference type="PROSITE-ProRule" id="PRU00110"/>
    </source>
</evidence>
<dbReference type="Pfam" id="PF01627">
    <property type="entry name" value="Hpt"/>
    <property type="match status" value="1"/>
</dbReference>
<feature type="domain" description="HPt" evidence="17">
    <location>
        <begin position="1"/>
        <end position="102"/>
    </location>
</feature>
<evidence type="ECO:0000313" key="18">
    <source>
        <dbReference type="EMBL" id="TYA12539.1"/>
    </source>
</evidence>
<dbReference type="InterPro" id="IPR008207">
    <property type="entry name" value="Sig_transdc_His_kin_Hpt_dom"/>
</dbReference>
<organism evidence="18 19">
    <name type="scientific">Paenibacillus faecis</name>
    <dbReference type="NCBI Taxonomy" id="862114"/>
    <lineage>
        <taxon>Bacteria</taxon>
        <taxon>Bacillati</taxon>
        <taxon>Bacillota</taxon>
        <taxon>Bacilli</taxon>
        <taxon>Bacillales</taxon>
        <taxon>Paenibacillaceae</taxon>
        <taxon>Paenibacillus</taxon>
    </lineage>
</organism>
<dbReference type="Pfam" id="PF01584">
    <property type="entry name" value="CheW"/>
    <property type="match status" value="1"/>
</dbReference>
<evidence type="ECO:0000313" key="19">
    <source>
        <dbReference type="Proteomes" id="UP000325218"/>
    </source>
</evidence>
<dbReference type="GO" id="GO:0006935">
    <property type="term" value="P:chemotaxis"/>
    <property type="evidence" value="ECO:0007669"/>
    <property type="project" value="UniProtKB-KW"/>
</dbReference>
<dbReference type="SUPFAM" id="SSF50341">
    <property type="entry name" value="CheW-like"/>
    <property type="match status" value="1"/>
</dbReference>
<evidence type="ECO:0000256" key="4">
    <source>
        <dbReference type="ARBA" id="ARBA00021495"/>
    </source>
</evidence>
<dbReference type="Gene3D" id="3.30.565.10">
    <property type="entry name" value="Histidine kinase-like ATPase, C-terminal domain"/>
    <property type="match status" value="1"/>
</dbReference>
<keyword evidence="10" id="KW-0418">Kinase</keyword>
<dbReference type="PANTHER" id="PTHR43395">
    <property type="entry name" value="SENSOR HISTIDINE KINASE CHEA"/>
    <property type="match status" value="1"/>
</dbReference>
<dbReference type="GO" id="GO:0005524">
    <property type="term" value="F:ATP binding"/>
    <property type="evidence" value="ECO:0007669"/>
    <property type="project" value="UniProtKB-KW"/>
</dbReference>
<comment type="subcellular location">
    <subcellularLocation>
        <location evidence="2">Cytoplasm</location>
    </subcellularLocation>
</comment>
<sequence length="717" mass="78228">MLSEYREVFLEELEEQLQLMDEEILKLEQEEDCSQVVQSLFRAAHTLKGSSAAMGYDVMKNLTHEMEQLLDLVRSGKRGVTGKLIDRLFYALDHLKLLKLDIVDGGGGTGIDISVCVRQLRSYASGEETDGETAAIVNGEAETETKAGTGAETGEFGGMEGFKAQEPDFAKPPLPLNVRLKAGECLDQGLNVHWIFVRIAESCAIKGARAFVIQSGLAEWGEVLFASPEMEELPEQNGETADIAFLHAGSGRSPGDLQTLVSDMMDVAEARVEAVSSEEFELVQPQLSAALPLEPAMSAIQPVRNEERGAGTSAKGKTQTIRVSVERLEHLMNLVGELVIDQTRIHEVERVQRRRFNDPSVEELGHISDHLSRIIGDLQESVMKTRMLPIEQLFNRFPRMIRDLSRDLGKEIELVIEGKDTELDRTLIEEIADPLIHLIRNALDHGIEKPEIRQSKGKPAKGTLTIRAAHEDNQVVIYVIDDGAGIDALKMRNSAIGKGVITEEEAAYLSERESVELIFRPGFSTAAVVSDVSGRGVGMDIVKSHIEKLNGLIEIDTAVGQGTCFKIKLPLTLAIIEGLLVKLTGQTYIIPMSNIAEIVRVTPEDIKTVRGQSVILLRNQVIPVAWIHEYFRLPKPEGHKPYISLVIVGSAEKRLAMVVDELIGNQEIVIKSLGSYIGKVPGIAGGTILGDGSVALIMEIAGLIGKIGGKGAVSQGG</sequence>
<dbReference type="PROSITE" id="PS50109">
    <property type="entry name" value="HIS_KIN"/>
    <property type="match status" value="1"/>
</dbReference>
<dbReference type="PANTHER" id="PTHR43395:SF10">
    <property type="entry name" value="CHEMOTAXIS PROTEIN CHEA"/>
    <property type="match status" value="1"/>
</dbReference>
<proteinExistence type="predicted"/>
<evidence type="ECO:0000256" key="10">
    <source>
        <dbReference type="ARBA" id="ARBA00022777"/>
    </source>
</evidence>
<dbReference type="EMBL" id="VSDO01000003">
    <property type="protein sequence ID" value="TYA12539.1"/>
    <property type="molecule type" value="Genomic_DNA"/>
</dbReference>
<evidence type="ECO:0000259" key="16">
    <source>
        <dbReference type="PROSITE" id="PS50851"/>
    </source>
</evidence>
<dbReference type="PROSITE" id="PS50851">
    <property type="entry name" value="CHEW"/>
    <property type="match status" value="1"/>
</dbReference>